<dbReference type="AlphaFoldDB" id="A0A0A8WJZ9"/>
<keyword evidence="1" id="KW-0812">Transmembrane</keyword>
<dbReference type="EMBL" id="LN735562">
    <property type="protein sequence ID" value="CEL26587.1"/>
    <property type="molecule type" value="Genomic_DNA"/>
</dbReference>
<organism evidence="2">
    <name type="scientific">Sinorhizobium fredii (strain HH103)</name>
    <dbReference type="NCBI Taxonomy" id="1117943"/>
    <lineage>
        <taxon>Bacteria</taxon>
        <taxon>Pseudomonadati</taxon>
        <taxon>Pseudomonadota</taxon>
        <taxon>Alphaproteobacteria</taxon>
        <taxon>Hyphomicrobiales</taxon>
        <taxon>Rhizobiaceae</taxon>
        <taxon>Sinorhizobium/Ensifer group</taxon>
        <taxon>Sinorhizobium</taxon>
    </lineage>
</organism>
<keyword evidence="1" id="KW-1133">Transmembrane helix</keyword>
<keyword evidence="2" id="KW-0614">Plasmid</keyword>
<reference evidence="2" key="1">
    <citation type="journal article" date="2012" name="J. Bacteriol.">
        <title>Genome sequence of the soybean symbiont Sinorhizobium fredii HH103.</title>
        <authorList>
            <person name="Weidner S."/>
            <person name="Becker A."/>
            <person name="Bonilla I."/>
            <person name="Jaenicke S."/>
            <person name="Lloret J."/>
            <person name="Margaret I."/>
            <person name="Puhler A."/>
            <person name="Ruiz-Sainz J.E."/>
            <person name="Schneiker-Bekel S."/>
            <person name="Szczepanowski R."/>
            <person name="Vinardell J.M."/>
            <person name="Zehner S."/>
            <person name="Gottfert M."/>
        </authorList>
    </citation>
    <scope>NUCLEOTIDE SEQUENCE [LARGE SCALE GENOMIC DNA]</scope>
    <source>
        <strain evidence="2">HH103</strain>
        <plasmid evidence="2">pSfHH103a2</plasmid>
    </source>
</reference>
<name>A0A0A8WJZ9_SINF1</name>
<keyword evidence="1" id="KW-0472">Membrane</keyword>
<evidence type="ECO:0000313" key="2">
    <source>
        <dbReference type="EMBL" id="CEL26587.1"/>
    </source>
</evidence>
<reference evidence="2" key="2">
    <citation type="submission" date="2014-12" db="EMBL/GenBank/DDBJ databases">
        <authorList>
            <person name="Jaenicke S."/>
        </authorList>
    </citation>
    <scope>NUCLEOTIDE SEQUENCE</scope>
    <source>
        <strain evidence="2">HH103</strain>
        <plasmid evidence="2">pSfHH103a2</plasmid>
    </source>
</reference>
<evidence type="ECO:0000256" key="1">
    <source>
        <dbReference type="SAM" id="Phobius"/>
    </source>
</evidence>
<sequence>MDGNPIPSVVGMAIFCVVVIILAGWQAIKARRIIKNQILQNYRAAAGNLIYQKPFANDAEAIQAINQARDFDVQFLEELMALSSPIADTVNTRRAMGRKIDGFRDLKPDVVKYFVYLKSGTDHSTLREKGFESNDSLNQDRNRALAMHAASYQRSQASLVKALSPYIDAGKIITEAAERNL</sequence>
<accession>A0A0A8WJZ9</accession>
<dbReference type="RefSeq" id="WP_176454376.1">
    <property type="nucleotide sequence ID" value="NZ_CP183941.1"/>
</dbReference>
<geneLocation type="plasmid" evidence="2">
    <name>pSfHH103a2</name>
</geneLocation>
<protein>
    <submittedName>
        <fullName evidence="2">Uncharacterized protein</fullName>
    </submittedName>
</protein>
<feature type="transmembrane region" description="Helical" evidence="1">
    <location>
        <begin position="6"/>
        <end position="25"/>
    </location>
</feature>
<proteinExistence type="predicted"/>